<feature type="signal peptide" evidence="1">
    <location>
        <begin position="1"/>
        <end position="19"/>
    </location>
</feature>
<reference evidence="2 3" key="1">
    <citation type="submission" date="2014-09" db="EMBL/GenBank/DDBJ databases">
        <title>Draft Genome Sequence of Draconibacterium sp. JN14CK-3.</title>
        <authorList>
            <person name="Dong C."/>
            <person name="Lai Q."/>
            <person name="Shao Z."/>
        </authorList>
    </citation>
    <scope>NUCLEOTIDE SEQUENCE [LARGE SCALE GENOMIC DNA]</scope>
    <source>
        <strain evidence="2 3">JN14CK-3</strain>
    </source>
</reference>
<evidence type="ECO:0000256" key="1">
    <source>
        <dbReference type="SAM" id="SignalP"/>
    </source>
</evidence>
<dbReference type="Gene3D" id="1.25.40.10">
    <property type="entry name" value="Tetratricopeptide repeat domain"/>
    <property type="match status" value="1"/>
</dbReference>
<name>A0A0D8JF91_9BACT</name>
<organism evidence="2 3">
    <name type="scientific">Draconibacterium sediminis</name>
    <dbReference type="NCBI Taxonomy" id="1544798"/>
    <lineage>
        <taxon>Bacteria</taxon>
        <taxon>Pseudomonadati</taxon>
        <taxon>Bacteroidota</taxon>
        <taxon>Bacteroidia</taxon>
        <taxon>Marinilabiliales</taxon>
        <taxon>Prolixibacteraceae</taxon>
        <taxon>Draconibacterium</taxon>
    </lineage>
</organism>
<dbReference type="SUPFAM" id="SSF48452">
    <property type="entry name" value="TPR-like"/>
    <property type="match status" value="1"/>
</dbReference>
<dbReference type="InterPro" id="IPR011990">
    <property type="entry name" value="TPR-like_helical_dom_sf"/>
</dbReference>
<proteinExistence type="predicted"/>
<sequence length="247" mass="27816">MKTIKLLFVCMLATMFAYAQENVPPYMMTDVEVTPPKFTAVKYSPVDNTNSLKTYIANNFKYDADFGGSAEGTEVVKFTVNADGSLSDIQIVNSVSPTVDNLITSILEETDYMWMPGKNNGTPVAMEKEIAIQVKLGMTESSAENRDFTVIAQDHFTKGAEKLFFDRKTKKAIKHFESAIRYRPYDQGTLYMLALCEVDRGNREAAQAYVDRFRKLGGDKNILEEELAQKLKNVEGYELLSELFATK</sequence>
<dbReference type="AlphaFoldDB" id="A0A0D8JF91"/>
<dbReference type="OrthoDB" id="1119659at2"/>
<dbReference type="RefSeq" id="WP_045027998.1">
    <property type="nucleotide sequence ID" value="NZ_CAJXKZ010000005.1"/>
</dbReference>
<dbReference type="STRING" id="1544798.LH29_09615"/>
<comment type="caution">
    <text evidence="2">The sequence shown here is derived from an EMBL/GenBank/DDBJ whole genome shotgun (WGS) entry which is preliminary data.</text>
</comment>
<protein>
    <recommendedName>
        <fullName evidence="4">TonB C-terminal domain-containing protein</fullName>
    </recommendedName>
</protein>
<dbReference type="Proteomes" id="UP000032544">
    <property type="component" value="Unassembled WGS sequence"/>
</dbReference>
<dbReference type="EMBL" id="JRHC01000001">
    <property type="protein sequence ID" value="KJF45582.1"/>
    <property type="molecule type" value="Genomic_DNA"/>
</dbReference>
<keyword evidence="1" id="KW-0732">Signal</keyword>
<evidence type="ECO:0008006" key="4">
    <source>
        <dbReference type="Google" id="ProtNLM"/>
    </source>
</evidence>
<keyword evidence="3" id="KW-1185">Reference proteome</keyword>
<evidence type="ECO:0000313" key="3">
    <source>
        <dbReference type="Proteomes" id="UP000032544"/>
    </source>
</evidence>
<evidence type="ECO:0000313" key="2">
    <source>
        <dbReference type="EMBL" id="KJF45582.1"/>
    </source>
</evidence>
<feature type="chain" id="PRO_5002331556" description="TonB C-terminal domain-containing protein" evidence="1">
    <location>
        <begin position="20"/>
        <end position="247"/>
    </location>
</feature>
<accession>A0A0D8JF91</accession>
<dbReference type="Gene3D" id="3.30.1150.10">
    <property type="match status" value="1"/>
</dbReference>
<gene>
    <name evidence="2" type="ORF">LH29_09615</name>
</gene>
<dbReference type="SUPFAM" id="SSF74653">
    <property type="entry name" value="TolA/TonB C-terminal domain"/>
    <property type="match status" value="1"/>
</dbReference>